<accession>A0A3M8ST48</accession>
<dbReference type="InterPro" id="IPR029068">
    <property type="entry name" value="Glyas_Bleomycin-R_OHBP_Dase"/>
</dbReference>
<evidence type="ECO:0000313" key="2">
    <source>
        <dbReference type="EMBL" id="RNF84469.1"/>
    </source>
</evidence>
<feature type="domain" description="Glyoxalase/fosfomycin resistance/dioxygenase" evidence="1">
    <location>
        <begin position="3"/>
        <end position="130"/>
    </location>
</feature>
<dbReference type="Gene3D" id="3.10.180.10">
    <property type="entry name" value="2,3-Dihydroxybiphenyl 1,2-Dioxygenase, domain 1"/>
    <property type="match status" value="1"/>
</dbReference>
<dbReference type="AlphaFoldDB" id="A0A3M8ST48"/>
<evidence type="ECO:0000259" key="1">
    <source>
        <dbReference type="Pfam" id="PF00903"/>
    </source>
</evidence>
<dbReference type="InterPro" id="IPR004360">
    <property type="entry name" value="Glyas_Fos-R_dOase_dom"/>
</dbReference>
<dbReference type="SUPFAM" id="SSF54593">
    <property type="entry name" value="Glyoxalase/Bleomycin resistance protein/Dihydroxybiphenyl dioxygenase"/>
    <property type="match status" value="1"/>
</dbReference>
<dbReference type="OrthoDB" id="9795306at2"/>
<dbReference type="EMBL" id="RIBS01000003">
    <property type="protein sequence ID" value="RNF84469.1"/>
    <property type="molecule type" value="Genomic_DNA"/>
</dbReference>
<dbReference type="CDD" id="cd06588">
    <property type="entry name" value="PhnB_like"/>
    <property type="match status" value="1"/>
</dbReference>
<proteinExistence type="predicted"/>
<sequence length="136" mass="15237">MQLDPYLMFDGTCEAAFNFYRQCLGGEIVMMSRYGEAPGEGMPGCNPDHIMHARLEFDGRVLMASDNHPDYPYEGIKGCSMSLNVASIGEAERVFNALSENGKVSMPLQETFWAVRFAMFEDRFGVPWMVNCEKAG</sequence>
<dbReference type="Proteomes" id="UP000267049">
    <property type="component" value="Unassembled WGS sequence"/>
</dbReference>
<comment type="caution">
    <text evidence="2">The sequence shown here is derived from an EMBL/GenBank/DDBJ whole genome shotgun (WGS) entry which is preliminary data.</text>
</comment>
<dbReference type="PANTHER" id="PTHR33990">
    <property type="entry name" value="PROTEIN YJDN-RELATED"/>
    <property type="match status" value="1"/>
</dbReference>
<evidence type="ECO:0000313" key="3">
    <source>
        <dbReference type="Proteomes" id="UP000267049"/>
    </source>
</evidence>
<dbReference type="Pfam" id="PF00903">
    <property type="entry name" value="Glyoxalase"/>
    <property type="match status" value="1"/>
</dbReference>
<name>A0A3M8ST48_9GAMM</name>
<protein>
    <submittedName>
        <fullName evidence="2">VOC family protein</fullName>
    </submittedName>
</protein>
<gene>
    <name evidence="2" type="ORF">EER27_08870</name>
</gene>
<organism evidence="2 3">
    <name type="scientific">Montanilutibacter psychrotolerans</name>
    <dbReference type="NCBI Taxonomy" id="1327343"/>
    <lineage>
        <taxon>Bacteria</taxon>
        <taxon>Pseudomonadati</taxon>
        <taxon>Pseudomonadota</taxon>
        <taxon>Gammaproteobacteria</taxon>
        <taxon>Lysobacterales</taxon>
        <taxon>Lysobacteraceae</taxon>
        <taxon>Montanilutibacter</taxon>
    </lineage>
</organism>
<dbReference type="RefSeq" id="WP_123087654.1">
    <property type="nucleotide sequence ID" value="NZ_RIBS01000003.1"/>
</dbReference>
<reference evidence="2 3" key="1">
    <citation type="submission" date="2018-11" db="EMBL/GenBank/DDBJ databases">
        <title>Lysobacter cryohumiis sp. nov., isolated from soil in the Tianshan Mountains, Xinjiang, China.</title>
        <authorList>
            <person name="Luo Y."/>
            <person name="Sheng H."/>
        </authorList>
    </citation>
    <scope>NUCLEOTIDE SEQUENCE [LARGE SCALE GENOMIC DNA]</scope>
    <source>
        <strain evidence="2 3">ZS60</strain>
    </source>
</reference>
<dbReference type="PANTHER" id="PTHR33990:SF1">
    <property type="entry name" value="PROTEIN YJDN"/>
    <property type="match status" value="1"/>
</dbReference>
<dbReference type="InterPro" id="IPR028973">
    <property type="entry name" value="PhnB-like"/>
</dbReference>
<keyword evidence="3" id="KW-1185">Reference proteome</keyword>